<protein>
    <submittedName>
        <fullName evidence="2">Uncharacterized protein</fullName>
    </submittedName>
</protein>
<dbReference type="InterPro" id="IPR036412">
    <property type="entry name" value="HAD-like_sf"/>
</dbReference>
<keyword evidence="3" id="KW-1185">Reference proteome</keyword>
<evidence type="ECO:0000313" key="3">
    <source>
        <dbReference type="Proteomes" id="UP000775213"/>
    </source>
</evidence>
<reference evidence="2 3" key="1">
    <citation type="journal article" date="2021" name="Hortic Res">
        <title>Chromosome-scale assembly of the Dendrobium chrysotoxum genome enhances the understanding of orchid evolution.</title>
        <authorList>
            <person name="Zhang Y."/>
            <person name="Zhang G.Q."/>
            <person name="Zhang D."/>
            <person name="Liu X.D."/>
            <person name="Xu X.Y."/>
            <person name="Sun W.H."/>
            <person name="Yu X."/>
            <person name="Zhu X."/>
            <person name="Wang Z.W."/>
            <person name="Zhao X."/>
            <person name="Zhong W.Y."/>
            <person name="Chen H."/>
            <person name="Yin W.L."/>
            <person name="Huang T."/>
            <person name="Niu S.C."/>
            <person name="Liu Z.J."/>
        </authorList>
    </citation>
    <scope>NUCLEOTIDE SEQUENCE [LARGE SCALE GENOMIC DNA]</scope>
    <source>
        <strain evidence="2">Lindl</strain>
    </source>
</reference>
<sequence length="200" mass="22063">MFGCEDYASGGIGVVSITGVQILNVKSTDKANPTPCSQAARHNVPDDFGQLDSHPAHKKLLDTNNYYEIESNLISVGVIGLRDPPRAEVYKAIEYYRGTGIKVIVIAGDNNSTAELICHEIGLVRNLQGVKWRSFTDKKFTSLLINQKLELLSKPIDLVFPCTEPRHKLEIVRLLQETCEVVAMTEDGVNDAPTLKLAKI</sequence>
<dbReference type="InterPro" id="IPR023214">
    <property type="entry name" value="HAD_sf"/>
</dbReference>
<comment type="subcellular location">
    <subcellularLocation>
        <location evidence="1">Membrane</location>
        <topology evidence="1">Multi-pass membrane protein</topology>
    </subcellularLocation>
</comment>
<evidence type="ECO:0000256" key="1">
    <source>
        <dbReference type="ARBA" id="ARBA00004141"/>
    </source>
</evidence>
<dbReference type="Proteomes" id="UP000775213">
    <property type="component" value="Unassembled WGS sequence"/>
</dbReference>
<dbReference type="Gene3D" id="3.40.50.1000">
    <property type="entry name" value="HAD superfamily/HAD-like"/>
    <property type="match status" value="1"/>
</dbReference>
<dbReference type="EMBL" id="JAGFBR010000008">
    <property type="protein sequence ID" value="KAH0463133.1"/>
    <property type="molecule type" value="Genomic_DNA"/>
</dbReference>
<dbReference type="PRINTS" id="PR00119">
    <property type="entry name" value="CATATPASE"/>
</dbReference>
<dbReference type="Gene3D" id="3.40.1110.10">
    <property type="entry name" value="Calcium-transporting ATPase, cytoplasmic domain N"/>
    <property type="match status" value="1"/>
</dbReference>
<dbReference type="PANTHER" id="PTHR42861">
    <property type="entry name" value="CALCIUM-TRANSPORTING ATPASE"/>
    <property type="match status" value="1"/>
</dbReference>
<gene>
    <name evidence="2" type="ORF">IEQ34_007715</name>
</gene>
<evidence type="ECO:0000313" key="2">
    <source>
        <dbReference type="EMBL" id="KAH0463133.1"/>
    </source>
</evidence>
<comment type="caution">
    <text evidence="2">The sequence shown here is derived from an EMBL/GenBank/DDBJ whole genome shotgun (WGS) entry which is preliminary data.</text>
</comment>
<accession>A0AAV7H6D6</accession>
<organism evidence="2 3">
    <name type="scientific">Dendrobium chrysotoxum</name>
    <name type="common">Orchid</name>
    <dbReference type="NCBI Taxonomy" id="161865"/>
    <lineage>
        <taxon>Eukaryota</taxon>
        <taxon>Viridiplantae</taxon>
        <taxon>Streptophyta</taxon>
        <taxon>Embryophyta</taxon>
        <taxon>Tracheophyta</taxon>
        <taxon>Spermatophyta</taxon>
        <taxon>Magnoliopsida</taxon>
        <taxon>Liliopsida</taxon>
        <taxon>Asparagales</taxon>
        <taxon>Orchidaceae</taxon>
        <taxon>Epidendroideae</taxon>
        <taxon>Malaxideae</taxon>
        <taxon>Dendrobiinae</taxon>
        <taxon>Dendrobium</taxon>
    </lineage>
</organism>
<dbReference type="SUPFAM" id="SSF56784">
    <property type="entry name" value="HAD-like"/>
    <property type="match status" value="1"/>
</dbReference>
<name>A0AAV7H6D6_DENCH</name>
<dbReference type="AlphaFoldDB" id="A0AAV7H6D6"/>
<dbReference type="Pfam" id="PF00702">
    <property type="entry name" value="Hydrolase"/>
    <property type="match status" value="1"/>
</dbReference>
<proteinExistence type="predicted"/>
<dbReference type="InterPro" id="IPR023299">
    <property type="entry name" value="ATPase_P-typ_cyto_dom_N"/>
</dbReference>
<dbReference type="GO" id="GO:0000166">
    <property type="term" value="F:nucleotide binding"/>
    <property type="evidence" value="ECO:0007669"/>
    <property type="project" value="InterPro"/>
</dbReference>
<dbReference type="GO" id="GO:0016020">
    <property type="term" value="C:membrane"/>
    <property type="evidence" value="ECO:0007669"/>
    <property type="project" value="UniProtKB-SubCell"/>
</dbReference>